<keyword evidence="3" id="KW-1185">Reference proteome</keyword>
<dbReference type="GeneID" id="37022507"/>
<dbReference type="STRING" id="1280837.A0A316VL04"/>
<feature type="region of interest" description="Disordered" evidence="1">
    <location>
        <begin position="72"/>
        <end position="121"/>
    </location>
</feature>
<feature type="compositionally biased region" description="Polar residues" evidence="1">
    <location>
        <begin position="244"/>
        <end position="254"/>
    </location>
</feature>
<organism evidence="2 3">
    <name type="scientific">Meira miltonrushii</name>
    <dbReference type="NCBI Taxonomy" id="1280837"/>
    <lineage>
        <taxon>Eukaryota</taxon>
        <taxon>Fungi</taxon>
        <taxon>Dikarya</taxon>
        <taxon>Basidiomycota</taxon>
        <taxon>Ustilaginomycotina</taxon>
        <taxon>Exobasidiomycetes</taxon>
        <taxon>Exobasidiales</taxon>
        <taxon>Brachybasidiaceae</taxon>
        <taxon>Meira</taxon>
    </lineage>
</organism>
<dbReference type="RefSeq" id="XP_025358246.1">
    <property type="nucleotide sequence ID" value="XM_025500726.1"/>
</dbReference>
<evidence type="ECO:0000313" key="2">
    <source>
        <dbReference type="EMBL" id="PWN37944.1"/>
    </source>
</evidence>
<protein>
    <submittedName>
        <fullName evidence="2">Uncharacterized protein</fullName>
    </submittedName>
</protein>
<feature type="region of interest" description="Disordered" evidence="1">
    <location>
        <begin position="230"/>
        <end position="254"/>
    </location>
</feature>
<feature type="compositionally biased region" description="Basic and acidic residues" evidence="1">
    <location>
        <begin position="88"/>
        <end position="106"/>
    </location>
</feature>
<feature type="region of interest" description="Disordered" evidence="1">
    <location>
        <begin position="335"/>
        <end position="364"/>
    </location>
</feature>
<feature type="region of interest" description="Disordered" evidence="1">
    <location>
        <begin position="275"/>
        <end position="297"/>
    </location>
</feature>
<name>A0A316VL04_9BASI</name>
<gene>
    <name evidence="2" type="ORF">FA14DRAFT_177223</name>
</gene>
<dbReference type="EMBL" id="KZ819602">
    <property type="protein sequence ID" value="PWN37944.1"/>
    <property type="molecule type" value="Genomic_DNA"/>
</dbReference>
<evidence type="ECO:0000256" key="1">
    <source>
        <dbReference type="SAM" id="MobiDB-lite"/>
    </source>
</evidence>
<evidence type="ECO:0000313" key="3">
    <source>
        <dbReference type="Proteomes" id="UP000245771"/>
    </source>
</evidence>
<feature type="region of interest" description="Disordered" evidence="1">
    <location>
        <begin position="1"/>
        <end position="32"/>
    </location>
</feature>
<accession>A0A316VL04</accession>
<proteinExistence type="predicted"/>
<reference evidence="2 3" key="1">
    <citation type="journal article" date="2018" name="Mol. Biol. Evol.">
        <title>Broad Genomic Sampling Reveals a Smut Pathogenic Ancestry of the Fungal Clade Ustilaginomycotina.</title>
        <authorList>
            <person name="Kijpornyongpan T."/>
            <person name="Mondo S.J."/>
            <person name="Barry K."/>
            <person name="Sandor L."/>
            <person name="Lee J."/>
            <person name="Lipzen A."/>
            <person name="Pangilinan J."/>
            <person name="LaButti K."/>
            <person name="Hainaut M."/>
            <person name="Henrissat B."/>
            <person name="Grigoriev I.V."/>
            <person name="Spatafora J.W."/>
            <person name="Aime M.C."/>
        </authorList>
    </citation>
    <scope>NUCLEOTIDE SEQUENCE [LARGE SCALE GENOMIC DNA]</scope>
    <source>
        <strain evidence="2 3">MCA 3882</strain>
    </source>
</reference>
<sequence>MDFRAFSNTYNSESEIDNSRSQPYHSNDNRHEPEAQIRIRDSPQQRVQNFPYIHNNVPRSFMVEHMLESQSIPHTNLPKPPKQSTEPLKVEPKRSDRVRANNEKKSSSNKNGNHSKQAGETATLQAEAARYTPAWLITQAFITGVPICDIEFYIEDEDASAFANRTILEYACPQLLKRISKANVLIFNAKADSDVPPPRPPRTDAGYNFNFMQEFTPEMYEHDTSRLTQTQTNQTQSRERGVNHESQNANSGPFQWLKFNNSGKRIMRRNTYSPSLETPRLVPTPAQPVQTLPPLAQQPRSDRINVLGCTMQSLRALLFYLITLQFRFYIPSRNGSGGGKSSSKSATWTPKSNHPDSKEMMRNPPPFNVQSAYALATDLGLEDLQSNAQSFLMANLQAHTVLAQYFTPFCQRYPPIRRGILAFIEAHWHEVRQKTESQEALIRLAHGDFPQSHAALFKLLSRLDVSKIPPPPSSLG</sequence>
<dbReference type="InParanoid" id="A0A316VL04"/>
<feature type="compositionally biased region" description="Polar residues" evidence="1">
    <location>
        <begin position="1"/>
        <end position="26"/>
    </location>
</feature>
<dbReference type="Proteomes" id="UP000245771">
    <property type="component" value="Unassembled WGS sequence"/>
</dbReference>
<dbReference type="AlphaFoldDB" id="A0A316VL04"/>